<protein>
    <submittedName>
        <fullName evidence="7">Uncharacterized protein</fullName>
    </submittedName>
</protein>
<dbReference type="InterPro" id="IPR008929">
    <property type="entry name" value="Chondroitin_lyas"/>
</dbReference>
<dbReference type="Gene3D" id="1.50.10.100">
    <property type="entry name" value="Chondroitin AC/alginate lyase"/>
    <property type="match status" value="1"/>
</dbReference>
<dbReference type="RefSeq" id="WP_014644650.1">
    <property type="nucleotide sequence ID" value="NC_017668.1"/>
</dbReference>
<organism evidence="7 8">
    <name type="scientific">Halobacillus halophilus (strain ATCC 35676 / DSM 2266 / JCM 20832 / KCTC 3685 / LMG 17431 / NBRC 102448 / NCIMB 2269)</name>
    <name type="common">Sporosarcina halophila</name>
    <dbReference type="NCBI Taxonomy" id="866895"/>
    <lineage>
        <taxon>Bacteria</taxon>
        <taxon>Bacillati</taxon>
        <taxon>Bacillota</taxon>
        <taxon>Bacilli</taxon>
        <taxon>Bacillales</taxon>
        <taxon>Bacillaceae</taxon>
        <taxon>Halobacillus</taxon>
    </lineage>
</organism>
<gene>
    <name evidence="7" type="ordered locus">HBHAL_4425</name>
</gene>
<proteinExistence type="predicted"/>
<dbReference type="SUPFAM" id="SSF48230">
    <property type="entry name" value="Chondroitin AC/alginate lyase"/>
    <property type="match status" value="1"/>
</dbReference>
<keyword evidence="2" id="KW-0732">Signal</keyword>
<evidence type="ECO:0000256" key="4">
    <source>
        <dbReference type="ARBA" id="ARBA00023239"/>
    </source>
</evidence>
<keyword evidence="4" id="KW-0456">Lyase</keyword>
<dbReference type="Gene3D" id="2.70.98.70">
    <property type="match status" value="1"/>
</dbReference>
<evidence type="ECO:0000259" key="5">
    <source>
        <dbReference type="Pfam" id="PF07940"/>
    </source>
</evidence>
<dbReference type="Proteomes" id="UP000007397">
    <property type="component" value="Chromosome"/>
</dbReference>
<feature type="domain" description="Heparinase II/III-like C-terminal" evidence="5">
    <location>
        <begin position="329"/>
        <end position="542"/>
    </location>
</feature>
<dbReference type="eggNOG" id="COG5360">
    <property type="taxonomic scope" value="Bacteria"/>
</dbReference>
<dbReference type="PANTHER" id="PTHR39210:SF1">
    <property type="entry name" value="HEPARIN-SULFATE LYASE"/>
    <property type="match status" value="1"/>
</dbReference>
<dbReference type="InterPro" id="IPR031680">
    <property type="entry name" value="Hepar_II_III_N"/>
</dbReference>
<sequence>MDIKIIGKYINTLKHLKKKQIFYRVLKKIKLRRLSYVKKNLNSNCNIEYLLPELDEDKNFLKKFRVSEILEDKYTLINQTYTCPIDELWNNKEISNLWEYNLYYLDFLLPLLYEYKISNDQKYFLKIKEILLSWYDKSQKKDNVSWDAYTISMRLPNLIIAHQTILKTAENSKELLQLLRQSIYQQYMYLKKNQEKHLLGNHYLENIKAIILGSLFFSESRVTNKYVKVLQNELQEQVLSDGMHFERSPMYNKIVFELLIKTIYWLKQAEFDSTQILKLTNTCQNILNSIYSLEKNMGKTPFFNDSADGISKNYDSLIRASCKYLGIKPKKINRLTSSGYEVMEKGLLKMVIDYGEIGPKYLPGHGHCDALSYELSISGLPIIVNSGTFEYEKGYWRDFFRRTSAQNTVQFGSVEQSEIWSSFRVARRSYDHKGLNFNLGKYNFFVGSYFNYRGDKHRRFITFLDEEIILFLDEISTKDNRLAKSYLHFHPNLKTENNIIRSKDNEKIVLKIHPLFSKNRGNGKAGSNEGYYSSHFNIKKPISTYELTADIGDTFIGYILNFGDKDVSYNILNDYLEISIGEEKAIINLAKLFSLKF</sequence>
<dbReference type="EMBL" id="HE717023">
    <property type="protein sequence ID" value="CCG46765.1"/>
    <property type="molecule type" value="Genomic_DNA"/>
</dbReference>
<name>I0JRJ4_HALH3</name>
<dbReference type="Pfam" id="PF16889">
    <property type="entry name" value="Hepar_II_III_N"/>
    <property type="match status" value="1"/>
</dbReference>
<dbReference type="KEGG" id="hhd:HBHAL_4425"/>
<dbReference type="PATRIC" id="fig|866895.3.peg.3460"/>
<keyword evidence="8" id="KW-1185">Reference proteome</keyword>
<evidence type="ECO:0000313" key="8">
    <source>
        <dbReference type="Proteomes" id="UP000007397"/>
    </source>
</evidence>
<dbReference type="GO" id="GO:0042597">
    <property type="term" value="C:periplasmic space"/>
    <property type="evidence" value="ECO:0007669"/>
    <property type="project" value="UniProtKB-SubCell"/>
</dbReference>
<evidence type="ECO:0000259" key="6">
    <source>
        <dbReference type="Pfam" id="PF16889"/>
    </source>
</evidence>
<dbReference type="HOGENOM" id="CLU_022012_3_0_9"/>
<comment type="subcellular location">
    <subcellularLocation>
        <location evidence="1">Periplasm</location>
    </subcellularLocation>
</comment>
<dbReference type="STRING" id="866895.HBHAL_4425"/>
<evidence type="ECO:0000256" key="3">
    <source>
        <dbReference type="ARBA" id="ARBA00022764"/>
    </source>
</evidence>
<dbReference type="InterPro" id="IPR012480">
    <property type="entry name" value="Hepar_II_III_C"/>
</dbReference>
<evidence type="ECO:0000256" key="2">
    <source>
        <dbReference type="ARBA" id="ARBA00022729"/>
    </source>
</evidence>
<keyword evidence="3" id="KW-0574">Periplasm</keyword>
<feature type="domain" description="Heparin-sulfate lyase N-terminal" evidence="6">
    <location>
        <begin position="81"/>
        <end position="310"/>
    </location>
</feature>
<dbReference type="AlphaFoldDB" id="I0JRJ4"/>
<evidence type="ECO:0000256" key="1">
    <source>
        <dbReference type="ARBA" id="ARBA00004418"/>
    </source>
</evidence>
<accession>I0JRJ4</accession>
<dbReference type="PANTHER" id="PTHR39210">
    <property type="entry name" value="HEPARIN-SULFATE LYASE"/>
    <property type="match status" value="1"/>
</dbReference>
<dbReference type="GO" id="GO:0016829">
    <property type="term" value="F:lyase activity"/>
    <property type="evidence" value="ECO:0007669"/>
    <property type="project" value="UniProtKB-KW"/>
</dbReference>
<evidence type="ECO:0000313" key="7">
    <source>
        <dbReference type="EMBL" id="CCG46765.1"/>
    </source>
</evidence>
<dbReference type="Pfam" id="PF07940">
    <property type="entry name" value="Hepar_II_III_C"/>
    <property type="match status" value="1"/>
</dbReference>
<reference evidence="7 8" key="1">
    <citation type="journal article" date="2013" name="Environ. Microbiol.">
        <title>Chloride and organic osmolytes: a hybrid strategy to cope with elevated salinities by the moderately halophilic, chloride-dependent bacterium Halobacillus halophilus.</title>
        <authorList>
            <person name="Saum S.H."/>
            <person name="Pfeiffer F."/>
            <person name="Palm P."/>
            <person name="Rampp M."/>
            <person name="Schuster S.C."/>
            <person name="Muller V."/>
            <person name="Oesterhelt D."/>
        </authorList>
    </citation>
    <scope>NUCLEOTIDE SEQUENCE [LARGE SCALE GENOMIC DNA]</scope>
    <source>
        <strain evidence="8">ATCC 35676 / DSM 2266 / JCM 20832 / KCTC 3685 / LMG 17431 / NBRC 102448 / NCIMB 2269</strain>
    </source>
</reference>